<gene>
    <name evidence="5" type="ORF">RM445_23645</name>
</gene>
<evidence type="ECO:0000256" key="1">
    <source>
        <dbReference type="ARBA" id="ARBA00022729"/>
    </source>
</evidence>
<dbReference type="SUPFAM" id="SSF53850">
    <property type="entry name" value="Periplasmic binding protein-like II"/>
    <property type="match status" value="1"/>
</dbReference>
<keyword evidence="1 2" id="KW-0732">Signal</keyword>
<dbReference type="Proteomes" id="UP001183202">
    <property type="component" value="Unassembled WGS sequence"/>
</dbReference>
<dbReference type="EMBL" id="JAVREJ010000019">
    <property type="protein sequence ID" value="MDT0352525.1"/>
    <property type="molecule type" value="Genomic_DNA"/>
</dbReference>
<evidence type="ECO:0000259" key="3">
    <source>
        <dbReference type="SMART" id="SM00062"/>
    </source>
</evidence>
<name>A0ABU2NFL4_9PSEU</name>
<feature type="signal peptide" evidence="2">
    <location>
        <begin position="1"/>
        <end position="17"/>
    </location>
</feature>
<proteinExistence type="predicted"/>
<evidence type="ECO:0000313" key="6">
    <source>
        <dbReference type="Proteomes" id="UP001183202"/>
    </source>
</evidence>
<dbReference type="PANTHER" id="PTHR35936:SF19">
    <property type="entry name" value="AMINO-ACID-BINDING PROTEIN YXEM-RELATED"/>
    <property type="match status" value="1"/>
</dbReference>
<evidence type="ECO:0000313" key="5">
    <source>
        <dbReference type="EMBL" id="MDT0352525.1"/>
    </source>
</evidence>
<sequence>MTIVTRAGLLLAATVLAAACAPADAPSTTGPSAAPSSAAGAACPKGGLSTLVPDTLTVGTDQPVYQPWYVDDAPENGQGFESAVAYAVADQLGYPKDKVAWTRVPFNAAISPGPKSFDLNLTEFSITDERKQAVDFSAPYYDVKQAVVALSDNAFAGTTTVAGLAGARLGAQVGTTSYDAINDVIKPNSPAAVFNTNDDAKLALSNRQVDAIVVDLPTAFFITSAELQNAKIVGQLPAGTGTPEQFGAVLDKGSPLTSCVSEAVEALRSAGTLAALEQQWLTSAGSAPELT</sequence>
<dbReference type="PROSITE" id="PS51257">
    <property type="entry name" value="PROKAR_LIPOPROTEIN"/>
    <property type="match status" value="1"/>
</dbReference>
<evidence type="ECO:0000259" key="4">
    <source>
        <dbReference type="SMART" id="SM00079"/>
    </source>
</evidence>
<feature type="chain" id="PRO_5047336704" evidence="2">
    <location>
        <begin position="18"/>
        <end position="291"/>
    </location>
</feature>
<reference evidence="6" key="1">
    <citation type="submission" date="2023-07" db="EMBL/GenBank/DDBJ databases">
        <title>30 novel species of actinomycetes from the DSMZ collection.</title>
        <authorList>
            <person name="Nouioui I."/>
        </authorList>
    </citation>
    <scope>NUCLEOTIDE SEQUENCE [LARGE SCALE GENOMIC DNA]</scope>
    <source>
        <strain evidence="6">DSM 45834</strain>
    </source>
</reference>
<protein>
    <submittedName>
        <fullName evidence="5">ABC transporter substrate-binding protein</fullName>
    </submittedName>
</protein>
<dbReference type="PANTHER" id="PTHR35936">
    <property type="entry name" value="MEMBRANE-BOUND LYTIC MUREIN TRANSGLYCOSYLASE F"/>
    <property type="match status" value="1"/>
</dbReference>
<dbReference type="Pfam" id="PF00497">
    <property type="entry name" value="SBP_bac_3"/>
    <property type="match status" value="1"/>
</dbReference>
<organism evidence="5 6">
    <name type="scientific">Pseudonocardia charpentierae</name>
    <dbReference type="NCBI Taxonomy" id="3075545"/>
    <lineage>
        <taxon>Bacteria</taxon>
        <taxon>Bacillati</taxon>
        <taxon>Actinomycetota</taxon>
        <taxon>Actinomycetes</taxon>
        <taxon>Pseudonocardiales</taxon>
        <taxon>Pseudonocardiaceae</taxon>
        <taxon>Pseudonocardia</taxon>
    </lineage>
</organism>
<dbReference type="RefSeq" id="WP_311559033.1">
    <property type="nucleotide sequence ID" value="NZ_JAVREJ010000019.1"/>
</dbReference>
<keyword evidence="6" id="KW-1185">Reference proteome</keyword>
<dbReference type="InterPro" id="IPR001320">
    <property type="entry name" value="Iontro_rcpt_C"/>
</dbReference>
<dbReference type="CDD" id="cd13530">
    <property type="entry name" value="PBP2_peptides_like"/>
    <property type="match status" value="1"/>
</dbReference>
<comment type="caution">
    <text evidence="5">The sequence shown here is derived from an EMBL/GenBank/DDBJ whole genome shotgun (WGS) entry which is preliminary data.</text>
</comment>
<evidence type="ECO:0000256" key="2">
    <source>
        <dbReference type="SAM" id="SignalP"/>
    </source>
</evidence>
<feature type="domain" description="Solute-binding protein family 3/N-terminal" evidence="3">
    <location>
        <begin position="55"/>
        <end position="284"/>
    </location>
</feature>
<dbReference type="Gene3D" id="3.40.190.10">
    <property type="entry name" value="Periplasmic binding protein-like II"/>
    <property type="match status" value="2"/>
</dbReference>
<accession>A0ABU2NFL4</accession>
<dbReference type="SMART" id="SM00079">
    <property type="entry name" value="PBPe"/>
    <property type="match status" value="1"/>
</dbReference>
<dbReference type="SMART" id="SM00062">
    <property type="entry name" value="PBPb"/>
    <property type="match status" value="1"/>
</dbReference>
<feature type="domain" description="Ionotropic glutamate receptor C-terminal" evidence="4">
    <location>
        <begin position="55"/>
        <end position="283"/>
    </location>
</feature>
<dbReference type="InterPro" id="IPR001638">
    <property type="entry name" value="Solute-binding_3/MltF_N"/>
</dbReference>